<dbReference type="RefSeq" id="WP_168659249.1">
    <property type="nucleotide sequence ID" value="NZ_CP051180.1"/>
</dbReference>
<dbReference type="AlphaFoldDB" id="A0A6H1UAX6"/>
<feature type="transmembrane region" description="Helical" evidence="11">
    <location>
        <begin position="168"/>
        <end position="185"/>
    </location>
</feature>
<dbReference type="EMBL" id="CP051180">
    <property type="protein sequence ID" value="QIZ75988.1"/>
    <property type="molecule type" value="Genomic_DNA"/>
</dbReference>
<keyword evidence="4 11" id="KW-0812">Transmembrane</keyword>
<dbReference type="NCBIfam" id="TIGR02203">
    <property type="entry name" value="MsbA_lipidA"/>
    <property type="match status" value="1"/>
</dbReference>
<feature type="transmembrane region" description="Helical" evidence="11">
    <location>
        <begin position="143"/>
        <end position="162"/>
    </location>
</feature>
<accession>A0A6H1UAX6</accession>
<feature type="domain" description="ABC transporter" evidence="12">
    <location>
        <begin position="342"/>
        <end position="578"/>
    </location>
</feature>
<dbReference type="FunFam" id="3.40.50.300:FF:000140">
    <property type="entry name" value="Lipid A export ATP-binding/permease protein MsbA"/>
    <property type="match status" value="1"/>
</dbReference>
<dbReference type="InterPro" id="IPR036640">
    <property type="entry name" value="ABC1_TM_sf"/>
</dbReference>
<proteinExistence type="predicted"/>
<dbReference type="KEGG" id="fes:HER31_03270"/>
<evidence type="ECO:0000256" key="3">
    <source>
        <dbReference type="ARBA" id="ARBA00022475"/>
    </source>
</evidence>
<dbReference type="GO" id="GO:0034040">
    <property type="term" value="F:ATPase-coupled lipid transmembrane transporter activity"/>
    <property type="evidence" value="ECO:0007669"/>
    <property type="project" value="InterPro"/>
</dbReference>
<dbReference type="InterPro" id="IPR011917">
    <property type="entry name" value="ABC_transpr_lipidA"/>
</dbReference>
<evidence type="ECO:0000313" key="15">
    <source>
        <dbReference type="Proteomes" id="UP000501602"/>
    </source>
</evidence>
<dbReference type="InterPro" id="IPR011527">
    <property type="entry name" value="ABC1_TM_dom"/>
</dbReference>
<dbReference type="Proteomes" id="UP000501602">
    <property type="component" value="Chromosome"/>
</dbReference>
<evidence type="ECO:0000256" key="10">
    <source>
        <dbReference type="ARBA" id="ARBA00023136"/>
    </source>
</evidence>
<sequence length="582" mass="63138">MSSGKTGAFRATFKRLWPYVRQYKSGFFAAIIGMAVYGVVDASLVYMIKPLIDNGLAASDPATLRFAPLVILGLFLFRGIANFVSTYCLAWVSQNVIHNMRQEIFGKYLRLPVSFFDSNSTGDLISKVTYDAEQVSRASSSGLIIIVRASFTLIGLLAIMFWESWQLSAIFFLIGPIIALVISTVSKRFRAVSKRIQGAMGGVTTVSEQMLKGHKNVLAFGGQEVELKRFTKASNRTRQQNMKLSAASALSQPLIQIIAAIGLSVVLFVASFPSILNSLTPGSFVVIIGSMMALMTPIKQLTKVNVQLQRGVAAAESIFAVLDEPEVDDTGTKTLGRSDGKIEVNDLTFQYPSSEGPVLKQVNLSVPAGKTLALVGRSGSGKSTLSNLLPRFYEINQGSIAIDDVDIRELTMASLRQQMAIVSQQVVLFNDTIANNIAYACDEAVTRAQIEAAAEAAHVLVFTNDMPEGLDTMVGEDGLMLSGGQRQRIAIARAILRDTPILILDEATSALDTESERVIQSALDRLAASRTSIVIAHRLSTIEKADEIVVMDKGEIVERGTHQQLLAKQGAYAQLHAMQFGE</sequence>
<evidence type="ECO:0000256" key="1">
    <source>
        <dbReference type="ARBA" id="ARBA00004651"/>
    </source>
</evidence>
<dbReference type="SUPFAM" id="SSF90123">
    <property type="entry name" value="ABC transporter transmembrane region"/>
    <property type="match status" value="1"/>
</dbReference>
<keyword evidence="6 14" id="KW-0067">ATP-binding</keyword>
<dbReference type="Pfam" id="PF00005">
    <property type="entry name" value="ABC_tran"/>
    <property type="match status" value="1"/>
</dbReference>
<evidence type="ECO:0000259" key="12">
    <source>
        <dbReference type="PROSITE" id="PS50893"/>
    </source>
</evidence>
<feature type="transmembrane region" description="Helical" evidence="11">
    <location>
        <begin position="66"/>
        <end position="92"/>
    </location>
</feature>
<dbReference type="PROSITE" id="PS50929">
    <property type="entry name" value="ABC_TM1F"/>
    <property type="match status" value="1"/>
</dbReference>
<dbReference type="Pfam" id="PF00664">
    <property type="entry name" value="ABC_membrane"/>
    <property type="match status" value="1"/>
</dbReference>
<dbReference type="GO" id="GO:0005524">
    <property type="term" value="F:ATP binding"/>
    <property type="evidence" value="ECO:0007669"/>
    <property type="project" value="UniProtKB-KW"/>
</dbReference>
<feature type="domain" description="ABC transmembrane type-1" evidence="13">
    <location>
        <begin position="28"/>
        <end position="310"/>
    </location>
</feature>
<feature type="transmembrane region" description="Helical" evidence="11">
    <location>
        <begin position="244"/>
        <end position="269"/>
    </location>
</feature>
<organism evidence="14 15">
    <name type="scientific">Ferrimonas lipolytica</name>
    <dbReference type="NCBI Taxonomy" id="2724191"/>
    <lineage>
        <taxon>Bacteria</taxon>
        <taxon>Pseudomonadati</taxon>
        <taxon>Pseudomonadota</taxon>
        <taxon>Gammaproteobacteria</taxon>
        <taxon>Alteromonadales</taxon>
        <taxon>Ferrimonadaceae</taxon>
        <taxon>Ferrimonas</taxon>
    </lineage>
</organism>
<keyword evidence="3" id="KW-1003">Cell membrane</keyword>
<evidence type="ECO:0000313" key="14">
    <source>
        <dbReference type="EMBL" id="QIZ75988.1"/>
    </source>
</evidence>
<dbReference type="SMART" id="SM00382">
    <property type="entry name" value="AAA"/>
    <property type="match status" value="1"/>
</dbReference>
<reference evidence="14 15" key="1">
    <citation type="submission" date="2020-04" db="EMBL/GenBank/DDBJ databases">
        <title>Ferrimonas sp. S7 isolated from sea water.</title>
        <authorList>
            <person name="Bae S.S."/>
            <person name="Baek K."/>
        </authorList>
    </citation>
    <scope>NUCLEOTIDE SEQUENCE [LARGE SCALE GENOMIC DNA]</scope>
    <source>
        <strain evidence="14 15">S7</strain>
    </source>
</reference>
<evidence type="ECO:0000256" key="5">
    <source>
        <dbReference type="ARBA" id="ARBA00022741"/>
    </source>
</evidence>
<dbReference type="GO" id="GO:0016887">
    <property type="term" value="F:ATP hydrolysis activity"/>
    <property type="evidence" value="ECO:0007669"/>
    <property type="project" value="InterPro"/>
</dbReference>
<comment type="subcellular location">
    <subcellularLocation>
        <location evidence="1">Cell membrane</location>
        <topology evidence="1">Multi-pass membrane protein</topology>
    </subcellularLocation>
</comment>
<keyword evidence="5" id="KW-0547">Nucleotide-binding</keyword>
<dbReference type="InterPro" id="IPR017871">
    <property type="entry name" value="ABC_transporter-like_CS"/>
</dbReference>
<dbReference type="PANTHER" id="PTHR43394">
    <property type="entry name" value="ATP-DEPENDENT PERMEASE MDL1, MITOCHONDRIAL"/>
    <property type="match status" value="1"/>
</dbReference>
<evidence type="ECO:0000256" key="2">
    <source>
        <dbReference type="ARBA" id="ARBA00022448"/>
    </source>
</evidence>
<keyword evidence="9" id="KW-0445">Lipid transport</keyword>
<dbReference type="InterPro" id="IPR003593">
    <property type="entry name" value="AAA+_ATPase"/>
</dbReference>
<dbReference type="SUPFAM" id="SSF52540">
    <property type="entry name" value="P-loop containing nucleoside triphosphate hydrolases"/>
    <property type="match status" value="1"/>
</dbReference>
<dbReference type="GO" id="GO:0005886">
    <property type="term" value="C:plasma membrane"/>
    <property type="evidence" value="ECO:0007669"/>
    <property type="project" value="UniProtKB-SubCell"/>
</dbReference>
<keyword evidence="2" id="KW-0813">Transport</keyword>
<dbReference type="InterPro" id="IPR027417">
    <property type="entry name" value="P-loop_NTPase"/>
</dbReference>
<dbReference type="CDD" id="cd18552">
    <property type="entry name" value="ABC_6TM_MsbA_like"/>
    <property type="match status" value="1"/>
</dbReference>
<evidence type="ECO:0000256" key="9">
    <source>
        <dbReference type="ARBA" id="ARBA00023055"/>
    </source>
</evidence>
<evidence type="ECO:0000256" key="6">
    <source>
        <dbReference type="ARBA" id="ARBA00022840"/>
    </source>
</evidence>
<name>A0A6H1UAX6_9GAMM</name>
<feature type="transmembrane region" description="Helical" evidence="11">
    <location>
        <begin position="25"/>
        <end position="46"/>
    </location>
</feature>
<evidence type="ECO:0000259" key="13">
    <source>
        <dbReference type="PROSITE" id="PS50929"/>
    </source>
</evidence>
<dbReference type="PROSITE" id="PS00211">
    <property type="entry name" value="ABC_TRANSPORTER_1"/>
    <property type="match status" value="1"/>
</dbReference>
<gene>
    <name evidence="14" type="primary">msbA</name>
    <name evidence="14" type="ORF">HER31_03270</name>
</gene>
<dbReference type="Gene3D" id="1.20.1560.10">
    <property type="entry name" value="ABC transporter type 1, transmembrane domain"/>
    <property type="match status" value="1"/>
</dbReference>
<dbReference type="PANTHER" id="PTHR43394:SF1">
    <property type="entry name" value="ATP-BINDING CASSETTE SUB-FAMILY B MEMBER 10, MITOCHONDRIAL"/>
    <property type="match status" value="1"/>
</dbReference>
<dbReference type="PROSITE" id="PS50893">
    <property type="entry name" value="ABC_TRANSPORTER_2"/>
    <property type="match status" value="1"/>
</dbReference>
<dbReference type="Gene3D" id="3.40.50.300">
    <property type="entry name" value="P-loop containing nucleotide triphosphate hydrolases"/>
    <property type="match status" value="1"/>
</dbReference>
<dbReference type="GO" id="GO:0015421">
    <property type="term" value="F:ABC-type oligopeptide transporter activity"/>
    <property type="evidence" value="ECO:0007669"/>
    <property type="project" value="TreeGrafter"/>
</dbReference>
<keyword evidence="8 11" id="KW-1133">Transmembrane helix</keyword>
<keyword evidence="7" id="KW-1278">Translocase</keyword>
<evidence type="ECO:0000256" key="8">
    <source>
        <dbReference type="ARBA" id="ARBA00022989"/>
    </source>
</evidence>
<evidence type="ECO:0000256" key="4">
    <source>
        <dbReference type="ARBA" id="ARBA00022692"/>
    </source>
</evidence>
<keyword evidence="10 11" id="KW-0472">Membrane</keyword>
<evidence type="ECO:0000256" key="11">
    <source>
        <dbReference type="SAM" id="Phobius"/>
    </source>
</evidence>
<dbReference type="InterPro" id="IPR039421">
    <property type="entry name" value="Type_1_exporter"/>
</dbReference>
<protein>
    <submittedName>
        <fullName evidence="14">Lipid A export permease/ATP-binding protein MsbA</fullName>
    </submittedName>
</protein>
<keyword evidence="15" id="KW-1185">Reference proteome</keyword>
<dbReference type="InterPro" id="IPR003439">
    <property type="entry name" value="ABC_transporter-like_ATP-bd"/>
</dbReference>
<evidence type="ECO:0000256" key="7">
    <source>
        <dbReference type="ARBA" id="ARBA00022967"/>
    </source>
</evidence>